<reference evidence="2" key="1">
    <citation type="submission" date="2022-12" db="EMBL/GenBank/DDBJ databases">
        <authorList>
            <person name="Petersen C."/>
        </authorList>
    </citation>
    <scope>NUCLEOTIDE SEQUENCE</scope>
    <source>
        <strain evidence="2">IBT 21472</strain>
    </source>
</reference>
<feature type="domain" description="SET" evidence="1">
    <location>
        <begin position="417"/>
        <end position="581"/>
    </location>
</feature>
<dbReference type="AlphaFoldDB" id="A0A9W9Q801"/>
<dbReference type="InterPro" id="IPR046341">
    <property type="entry name" value="SET_dom_sf"/>
</dbReference>
<dbReference type="InterPro" id="IPR041698">
    <property type="entry name" value="Methyltransf_25"/>
</dbReference>
<reference evidence="2" key="2">
    <citation type="journal article" date="2023" name="IMA Fungus">
        <title>Comparative genomic study of the Penicillium genus elucidates a diverse pangenome and 15 lateral gene transfer events.</title>
        <authorList>
            <person name="Petersen C."/>
            <person name="Sorensen T."/>
            <person name="Nielsen M.R."/>
            <person name="Sondergaard T.E."/>
            <person name="Sorensen J.L."/>
            <person name="Fitzpatrick D.A."/>
            <person name="Frisvad J.C."/>
            <person name="Nielsen K.L."/>
        </authorList>
    </citation>
    <scope>NUCLEOTIDE SEQUENCE</scope>
    <source>
        <strain evidence="2">IBT 21472</strain>
    </source>
</reference>
<dbReference type="InterPro" id="IPR050869">
    <property type="entry name" value="H3K4_H4K5_MeTrfase"/>
</dbReference>
<sequence>MSITANLGRVASLFPHIEKDWWKKAYNEMYLYTDGDCVEVPAITETECNDLIGIPSVQQMLQTQESPIKVLDLCCGQGRHSINLAKRFPSVNFCGIDQSTYLLGLARERAIAENVQGNVTFQKGDLRQVPAANCSFDLVILLGNSFGHCNDEGDLQSLREVCRVLKPGGIFIIDHVDGSWIRSNFSQSGWEWLEGKETLLACRERELSPDKTLLASREIVIDLEGPSIRQDLFYSVRLYDLEEMDNLLQRSGLSLQAEDGIKITTAKRDGSGDMGMMERRQLVVAQKPVKSTASNALDQDADVYVHPSLVQSYNRHKGRLLQVSAFVPAGTTILADIPYALTPSLDPSHPNAPICSNLKCRKQVSQCTQRESCQRNCIRDVVWCNNLCRTADQARHDFECAWLKNYGETIRQNEGQYDFTMLWTVMRLLAGRYLELQVGSRPSKLYSWEDRFQRGWESIEILHSNRENWPQTQILHWKRLVEVYLTHDNQSDLSVDDLVDLVCKEESNSFGLYPKDTGLFPISDPPVERGVDYGLGIYPRATIINHSCIPNVTWKPDNDGRMVLTTSRDLAAGDECFICYFDPCKYVDVKARQKLLQENFLFSCHCDRCTQEQAEEVYSRLE</sequence>
<dbReference type="EMBL" id="JAPZBO010000002">
    <property type="protein sequence ID" value="KAJ5324607.1"/>
    <property type="molecule type" value="Genomic_DNA"/>
</dbReference>
<gene>
    <name evidence="2" type="ORF">N7476_003207</name>
</gene>
<dbReference type="Gene3D" id="3.40.50.150">
    <property type="entry name" value="Vaccinia Virus protein VP39"/>
    <property type="match status" value="1"/>
</dbReference>
<dbReference type="Proteomes" id="UP001147746">
    <property type="component" value="Unassembled WGS sequence"/>
</dbReference>
<accession>A0A9W9Q801</accession>
<evidence type="ECO:0000259" key="1">
    <source>
        <dbReference type="PROSITE" id="PS50280"/>
    </source>
</evidence>
<dbReference type="SUPFAM" id="SSF53335">
    <property type="entry name" value="S-adenosyl-L-methionine-dependent methyltransferases"/>
    <property type="match status" value="1"/>
</dbReference>
<protein>
    <recommendedName>
        <fullName evidence="1">SET domain-containing protein</fullName>
    </recommendedName>
</protein>
<keyword evidence="3" id="KW-1185">Reference proteome</keyword>
<dbReference type="Gene3D" id="6.10.140.2220">
    <property type="match status" value="1"/>
</dbReference>
<dbReference type="CDD" id="cd02440">
    <property type="entry name" value="AdoMet_MTases"/>
    <property type="match status" value="1"/>
</dbReference>
<dbReference type="Gene3D" id="1.10.220.160">
    <property type="match status" value="1"/>
</dbReference>
<name>A0A9W9Q801_9EURO</name>
<dbReference type="PROSITE" id="PS50280">
    <property type="entry name" value="SET"/>
    <property type="match status" value="1"/>
</dbReference>
<dbReference type="SUPFAM" id="SSF82199">
    <property type="entry name" value="SET domain"/>
    <property type="match status" value="1"/>
</dbReference>
<evidence type="ECO:0000313" key="3">
    <source>
        <dbReference type="Proteomes" id="UP001147746"/>
    </source>
</evidence>
<dbReference type="PANTHER" id="PTHR12197">
    <property type="entry name" value="HISTONE-LYSINE N-METHYLTRANSFERASE SMYD"/>
    <property type="match status" value="1"/>
</dbReference>
<dbReference type="Gene3D" id="2.20.25.110">
    <property type="entry name" value="S-adenosyl-L-methionine-dependent methyltransferases"/>
    <property type="match status" value="1"/>
</dbReference>
<comment type="caution">
    <text evidence="2">The sequence shown here is derived from an EMBL/GenBank/DDBJ whole genome shotgun (WGS) entry which is preliminary data.</text>
</comment>
<organism evidence="2 3">
    <name type="scientific">Penicillium atrosanguineum</name>
    <dbReference type="NCBI Taxonomy" id="1132637"/>
    <lineage>
        <taxon>Eukaryota</taxon>
        <taxon>Fungi</taxon>
        <taxon>Dikarya</taxon>
        <taxon>Ascomycota</taxon>
        <taxon>Pezizomycotina</taxon>
        <taxon>Eurotiomycetes</taxon>
        <taxon>Eurotiomycetidae</taxon>
        <taxon>Eurotiales</taxon>
        <taxon>Aspergillaceae</taxon>
        <taxon>Penicillium</taxon>
    </lineage>
</organism>
<proteinExistence type="predicted"/>
<dbReference type="Pfam" id="PF13649">
    <property type="entry name" value="Methyltransf_25"/>
    <property type="match status" value="1"/>
</dbReference>
<dbReference type="Gene3D" id="2.170.270.10">
    <property type="entry name" value="SET domain"/>
    <property type="match status" value="1"/>
</dbReference>
<evidence type="ECO:0000313" key="2">
    <source>
        <dbReference type="EMBL" id="KAJ5324607.1"/>
    </source>
</evidence>
<dbReference type="Pfam" id="PF00856">
    <property type="entry name" value="SET"/>
    <property type="match status" value="1"/>
</dbReference>
<dbReference type="CDD" id="cd20071">
    <property type="entry name" value="SET_SMYD"/>
    <property type="match status" value="1"/>
</dbReference>
<dbReference type="PANTHER" id="PTHR12197:SF292">
    <property type="entry name" value="SET DOMAIN-CONTAINING PROTEIN"/>
    <property type="match status" value="1"/>
</dbReference>
<dbReference type="InterPro" id="IPR001214">
    <property type="entry name" value="SET_dom"/>
</dbReference>
<dbReference type="InterPro" id="IPR029063">
    <property type="entry name" value="SAM-dependent_MTases_sf"/>
</dbReference>